<evidence type="ECO:0000313" key="3">
    <source>
        <dbReference type="EMBL" id="KGO88349.1"/>
    </source>
</evidence>
<organism evidence="3 4">
    <name type="scientific">Flavobacterium rivuli WB 3.3-2 = DSM 21788</name>
    <dbReference type="NCBI Taxonomy" id="1121895"/>
    <lineage>
        <taxon>Bacteria</taxon>
        <taxon>Pseudomonadati</taxon>
        <taxon>Bacteroidota</taxon>
        <taxon>Flavobacteriia</taxon>
        <taxon>Flavobacteriales</taxon>
        <taxon>Flavobacteriaceae</taxon>
        <taxon>Flavobacterium</taxon>
    </lineage>
</organism>
<dbReference type="CDD" id="cd02440">
    <property type="entry name" value="AdoMet_MTases"/>
    <property type="match status" value="1"/>
</dbReference>
<evidence type="ECO:0000256" key="2">
    <source>
        <dbReference type="ARBA" id="ARBA00022679"/>
    </source>
</evidence>
<dbReference type="Gene3D" id="3.40.50.150">
    <property type="entry name" value="Vaccinia Virus protein VP39"/>
    <property type="match status" value="1"/>
</dbReference>
<dbReference type="NCBIfam" id="TIGR00095">
    <property type="entry name" value="16S rRNA (guanine(966)-N(2))-methyltransferase RsmD"/>
    <property type="match status" value="1"/>
</dbReference>
<gene>
    <name evidence="3" type="ORF">Q765_00050</name>
</gene>
<dbReference type="SUPFAM" id="SSF53335">
    <property type="entry name" value="S-adenosyl-L-methionine-dependent methyltransferases"/>
    <property type="match status" value="1"/>
</dbReference>
<dbReference type="InterPro" id="IPR004398">
    <property type="entry name" value="RNA_MeTrfase_RsmD"/>
</dbReference>
<evidence type="ECO:0000313" key="4">
    <source>
        <dbReference type="Proteomes" id="UP000030152"/>
    </source>
</evidence>
<dbReference type="EMBL" id="JRLX01000001">
    <property type="protein sequence ID" value="KGO88349.1"/>
    <property type="molecule type" value="Genomic_DNA"/>
</dbReference>
<dbReference type="InterPro" id="IPR002052">
    <property type="entry name" value="DNA_methylase_N6_adenine_CS"/>
</dbReference>
<dbReference type="GO" id="GO:0003676">
    <property type="term" value="F:nucleic acid binding"/>
    <property type="evidence" value="ECO:0007669"/>
    <property type="project" value="InterPro"/>
</dbReference>
<dbReference type="Proteomes" id="UP000030152">
    <property type="component" value="Unassembled WGS sequence"/>
</dbReference>
<dbReference type="PROSITE" id="PS00092">
    <property type="entry name" value="N6_MTASE"/>
    <property type="match status" value="1"/>
</dbReference>
<dbReference type="PANTHER" id="PTHR43542:SF1">
    <property type="entry name" value="METHYLTRANSFERASE"/>
    <property type="match status" value="1"/>
</dbReference>
<dbReference type="STRING" id="1121895.GCA_000378485_00220"/>
<proteinExistence type="predicted"/>
<evidence type="ECO:0000256" key="1">
    <source>
        <dbReference type="ARBA" id="ARBA00022603"/>
    </source>
</evidence>
<dbReference type="PANTHER" id="PTHR43542">
    <property type="entry name" value="METHYLTRANSFERASE"/>
    <property type="match status" value="1"/>
</dbReference>
<reference evidence="3 4" key="1">
    <citation type="submission" date="2013-09" db="EMBL/GenBank/DDBJ databases">
        <authorList>
            <person name="Zeng Z."/>
            <person name="Chen C."/>
        </authorList>
    </citation>
    <scope>NUCLEOTIDE SEQUENCE [LARGE SCALE GENOMIC DNA]</scope>
    <source>
        <strain evidence="3 4">WB 3.3-2</strain>
    </source>
</reference>
<dbReference type="AlphaFoldDB" id="A0A0A2M7U0"/>
<protein>
    <submittedName>
        <fullName evidence="3">Methyltransferase</fullName>
    </submittedName>
</protein>
<dbReference type="GO" id="GO:0008168">
    <property type="term" value="F:methyltransferase activity"/>
    <property type="evidence" value="ECO:0007669"/>
    <property type="project" value="UniProtKB-KW"/>
</dbReference>
<name>A0A0A2M7U0_9FLAO</name>
<sequence>MRIISGKYKGRRINAPKNLPVRPTTDMSKESLFNILNHRIDFVGLKVLDLFSGTGNLSYEFGSRGAATITAVDADMGCIKFIKKTAGEFDLNISAVKNDVAKFLKGHKASYDIIVADPPYAMEQKLFEEMVTLVFENELLNEDGIMIIEHSKYTKLEHMMHYSFHKKYGGSIFTFFEFDNGEGDAVGIVEDGDTEED</sequence>
<keyword evidence="2 3" id="KW-0808">Transferase</keyword>
<dbReference type="GO" id="GO:0031167">
    <property type="term" value="P:rRNA methylation"/>
    <property type="evidence" value="ECO:0007669"/>
    <property type="project" value="InterPro"/>
</dbReference>
<keyword evidence="1 3" id="KW-0489">Methyltransferase</keyword>
<dbReference type="OrthoDB" id="9803017at2"/>
<dbReference type="RefSeq" id="WP_020211345.1">
    <property type="nucleotide sequence ID" value="NZ_JRLX01000001.1"/>
</dbReference>
<dbReference type="eggNOG" id="COG0742">
    <property type="taxonomic scope" value="Bacteria"/>
</dbReference>
<comment type="caution">
    <text evidence="3">The sequence shown here is derived from an EMBL/GenBank/DDBJ whole genome shotgun (WGS) entry which is preliminary data.</text>
</comment>
<accession>A0A0A2M7U0</accession>
<dbReference type="InterPro" id="IPR029063">
    <property type="entry name" value="SAM-dependent_MTases_sf"/>
</dbReference>
<dbReference type="Pfam" id="PF03602">
    <property type="entry name" value="Cons_hypoth95"/>
    <property type="match status" value="1"/>
</dbReference>
<keyword evidence="4" id="KW-1185">Reference proteome</keyword>
<dbReference type="PIRSF" id="PIRSF004553">
    <property type="entry name" value="CHP00095"/>
    <property type="match status" value="1"/>
</dbReference>